<accession>F0I0K6</accession>
<gene>
    <name evidence="2" type="ORF">HMPREF9381_0696</name>
</gene>
<evidence type="ECO:0000313" key="3">
    <source>
        <dbReference type="Proteomes" id="UP000003332"/>
    </source>
</evidence>
<feature type="transmembrane region" description="Helical" evidence="1">
    <location>
        <begin position="16"/>
        <end position="39"/>
    </location>
</feature>
<feature type="transmembrane region" description="Helical" evidence="1">
    <location>
        <begin position="160"/>
        <end position="185"/>
    </location>
</feature>
<dbReference type="Proteomes" id="UP000003332">
    <property type="component" value="Unassembled WGS sequence"/>
</dbReference>
<feature type="transmembrane region" description="Helical" evidence="1">
    <location>
        <begin position="250"/>
        <end position="272"/>
    </location>
</feature>
<dbReference type="EMBL" id="AEXV01000006">
    <property type="protein sequence ID" value="EGD29817.1"/>
    <property type="molecule type" value="Genomic_DNA"/>
</dbReference>
<keyword evidence="1" id="KW-1133">Transmembrane helix</keyword>
<sequence length="279" mass="32290">MFGKLFKYDFKSNYKWYCITFAIFLSLSIVMGIFAGSVLKPEQLNFLSDYPSSTLGFLVFFYLLFLLIFSAACAVFLSNTIIIIRRFYKNVFGREGYLTWTLPVTPHQILLSKLLSAILWSLLCTLTMFVGSLLIFGIALPIAGHSLGELFSYLSYIPDIWIWLIKYGFLNLLQIISGILFFYLVISIGQLFKKNRIMMAVLFGFLIWTVLTVLSIFLPTPYSATNFLNLYDYSYDNFYTNLSQVLDFSLVIRIVFELVKIFGFYFTIHTIVKNKLNLQ</sequence>
<organism evidence="2 3">
    <name type="scientific">Streptococcus sanguinis SK72</name>
    <dbReference type="NCBI Taxonomy" id="888809"/>
    <lineage>
        <taxon>Bacteria</taxon>
        <taxon>Bacillati</taxon>
        <taxon>Bacillota</taxon>
        <taxon>Bacilli</taxon>
        <taxon>Lactobacillales</taxon>
        <taxon>Streptococcaceae</taxon>
        <taxon>Streptococcus</taxon>
    </lineage>
</organism>
<keyword evidence="1" id="KW-0472">Membrane</keyword>
<name>F0I0K6_STRSA</name>
<proteinExistence type="predicted"/>
<evidence type="ECO:0000256" key="1">
    <source>
        <dbReference type="SAM" id="Phobius"/>
    </source>
</evidence>
<dbReference type="RefSeq" id="WP_002904197.1">
    <property type="nucleotide sequence ID" value="NZ_GL872376.1"/>
</dbReference>
<keyword evidence="1" id="KW-0812">Transmembrane</keyword>
<dbReference type="HOGENOM" id="CLU_086294_0_0_9"/>
<dbReference type="AlphaFoldDB" id="F0I0K6"/>
<reference evidence="2 3" key="1">
    <citation type="submission" date="2011-02" db="EMBL/GenBank/DDBJ databases">
        <authorList>
            <person name="Muzny D."/>
            <person name="Qin X."/>
            <person name="Deng J."/>
            <person name="Jiang H."/>
            <person name="Liu Y."/>
            <person name="Qu J."/>
            <person name="Song X.-Z."/>
            <person name="Zhang L."/>
            <person name="Thornton R."/>
            <person name="Coyle M."/>
            <person name="Francisco L."/>
            <person name="Jackson L."/>
            <person name="Javaid M."/>
            <person name="Korchina V."/>
            <person name="Kovar C."/>
            <person name="Mata R."/>
            <person name="Mathew T."/>
            <person name="Ngo R."/>
            <person name="Nguyen L."/>
            <person name="Nguyen N."/>
            <person name="Okwuonu G."/>
            <person name="Ongeri F."/>
            <person name="Pham C."/>
            <person name="Simmons D."/>
            <person name="Wilczek-Boney K."/>
            <person name="Hale W."/>
            <person name="Jakkamsetti A."/>
            <person name="Pham P."/>
            <person name="Ruth R."/>
            <person name="San Lucas F."/>
            <person name="Warren J."/>
            <person name="Zhang J."/>
            <person name="Zhao Z."/>
            <person name="Zhou C."/>
            <person name="Zhu D."/>
            <person name="Lee S."/>
            <person name="Bess C."/>
            <person name="Blankenburg K."/>
            <person name="Forbes L."/>
            <person name="Fu Q."/>
            <person name="Gubbala S."/>
            <person name="Hirani K."/>
            <person name="Jayaseelan J.C."/>
            <person name="Lara F."/>
            <person name="Munidasa M."/>
            <person name="Palculict T."/>
            <person name="Patil S."/>
            <person name="Pu L.-L."/>
            <person name="Saada N."/>
            <person name="Tang L."/>
            <person name="Weissenberger G."/>
            <person name="Zhu Y."/>
            <person name="Hemphill L."/>
            <person name="Shang Y."/>
            <person name="Youmans B."/>
            <person name="Ayvaz T."/>
            <person name="Ross M."/>
            <person name="Santibanez J."/>
            <person name="Aqrawi P."/>
            <person name="Gross S."/>
            <person name="Joshi V."/>
            <person name="Fowler G."/>
            <person name="Nazareth L."/>
            <person name="Reid J."/>
            <person name="Worley K."/>
            <person name="Petrosino J."/>
            <person name="Highlander S."/>
            <person name="Gibbs R."/>
        </authorList>
    </citation>
    <scope>NUCLEOTIDE SEQUENCE [LARGE SCALE GENOMIC DNA]</scope>
    <source>
        <strain evidence="2 3">SK72</strain>
    </source>
</reference>
<dbReference type="PATRIC" id="fig|888809.3.peg.679"/>
<evidence type="ECO:0000313" key="2">
    <source>
        <dbReference type="EMBL" id="EGD29817.1"/>
    </source>
</evidence>
<protein>
    <submittedName>
        <fullName evidence="2">Uncharacterized protein</fullName>
    </submittedName>
</protein>
<feature type="transmembrane region" description="Helical" evidence="1">
    <location>
        <begin position="59"/>
        <end position="84"/>
    </location>
</feature>
<comment type="caution">
    <text evidence="2">The sequence shown here is derived from an EMBL/GenBank/DDBJ whole genome shotgun (WGS) entry which is preliminary data.</text>
</comment>
<feature type="transmembrane region" description="Helical" evidence="1">
    <location>
        <begin position="117"/>
        <end position="140"/>
    </location>
</feature>
<feature type="transmembrane region" description="Helical" evidence="1">
    <location>
        <begin position="197"/>
        <end position="218"/>
    </location>
</feature>